<evidence type="ECO:0000256" key="4">
    <source>
        <dbReference type="ARBA" id="ARBA00023132"/>
    </source>
</evidence>
<dbReference type="Proteomes" id="UP001445335">
    <property type="component" value="Unassembled WGS sequence"/>
</dbReference>
<dbReference type="GO" id="GO:0015031">
    <property type="term" value="P:protein transport"/>
    <property type="evidence" value="ECO:0007669"/>
    <property type="project" value="UniProtKB-KW"/>
</dbReference>
<feature type="compositionally biased region" description="Basic and acidic residues" evidence="5">
    <location>
        <begin position="209"/>
        <end position="238"/>
    </location>
</feature>
<comment type="caution">
    <text evidence="7">The sequence shown here is derived from an EMBL/GenBank/DDBJ whole genome shotgun (WGS) entry which is preliminary data.</text>
</comment>
<dbReference type="InterPro" id="IPR045256">
    <property type="entry name" value="RanBP1_RanBD"/>
</dbReference>
<dbReference type="PROSITE" id="PS50196">
    <property type="entry name" value="RANBD1"/>
    <property type="match status" value="1"/>
</dbReference>
<dbReference type="GO" id="GO:0006913">
    <property type="term" value="P:nucleocytoplasmic transport"/>
    <property type="evidence" value="ECO:0007669"/>
    <property type="project" value="InterPro"/>
</dbReference>
<dbReference type="SMART" id="SM00160">
    <property type="entry name" value="RanBD"/>
    <property type="match status" value="1"/>
</dbReference>
<dbReference type="GO" id="GO:0005737">
    <property type="term" value="C:cytoplasm"/>
    <property type="evidence" value="ECO:0007669"/>
    <property type="project" value="TreeGrafter"/>
</dbReference>
<dbReference type="FunFam" id="2.30.29.30:FF:000312">
    <property type="entry name" value="Ran binding protein 1"/>
    <property type="match status" value="1"/>
</dbReference>
<dbReference type="InterPro" id="IPR000156">
    <property type="entry name" value="Ran_bind_dom"/>
</dbReference>
<proteinExistence type="predicted"/>
<evidence type="ECO:0000256" key="5">
    <source>
        <dbReference type="SAM" id="MobiDB-lite"/>
    </source>
</evidence>
<gene>
    <name evidence="7" type="ORF">WJX81_008169</name>
</gene>
<dbReference type="GO" id="GO:0005096">
    <property type="term" value="F:GTPase activator activity"/>
    <property type="evidence" value="ECO:0007669"/>
    <property type="project" value="TreeGrafter"/>
</dbReference>
<dbReference type="Pfam" id="PF00638">
    <property type="entry name" value="Ran_BP1"/>
    <property type="match status" value="1"/>
</dbReference>
<evidence type="ECO:0000256" key="2">
    <source>
        <dbReference type="ARBA" id="ARBA00022816"/>
    </source>
</evidence>
<dbReference type="SUPFAM" id="SSF50729">
    <property type="entry name" value="PH domain-like"/>
    <property type="match status" value="1"/>
</dbReference>
<dbReference type="PANTHER" id="PTHR23138">
    <property type="entry name" value="RAN BINDING PROTEIN"/>
    <property type="match status" value="1"/>
</dbReference>
<dbReference type="EMBL" id="JALJOU010000055">
    <property type="protein sequence ID" value="KAK9827739.1"/>
    <property type="molecule type" value="Genomic_DNA"/>
</dbReference>
<dbReference type="AlphaFoldDB" id="A0AAW1R2A0"/>
<keyword evidence="3" id="KW-0811">Translocation</keyword>
<keyword evidence="4" id="KW-0539">Nucleus</keyword>
<keyword evidence="2" id="KW-0509">mRNA transport</keyword>
<evidence type="ECO:0000313" key="7">
    <source>
        <dbReference type="EMBL" id="KAK9827739.1"/>
    </source>
</evidence>
<evidence type="ECO:0000259" key="6">
    <source>
        <dbReference type="PROSITE" id="PS50196"/>
    </source>
</evidence>
<name>A0AAW1R2A0_9CHLO</name>
<evidence type="ECO:0000256" key="3">
    <source>
        <dbReference type="ARBA" id="ARBA00023010"/>
    </source>
</evidence>
<evidence type="ECO:0000256" key="1">
    <source>
        <dbReference type="ARBA" id="ARBA00004567"/>
    </source>
</evidence>
<feature type="region of interest" description="Disordered" evidence="5">
    <location>
        <begin position="195"/>
        <end position="257"/>
    </location>
</feature>
<evidence type="ECO:0000313" key="8">
    <source>
        <dbReference type="Proteomes" id="UP001445335"/>
    </source>
</evidence>
<keyword evidence="8" id="KW-1185">Reference proteome</keyword>
<dbReference type="InterPro" id="IPR045255">
    <property type="entry name" value="RanBP1-like"/>
</dbReference>
<sequence length="257" mass="28017">MATQDDKAKTQTPVFGSSSTFGGASGFGGFAGVEKPAEHEEGAEEGTAEGEEDCSAEFKPLVQLEEVERVSGEEAEDVMLDLKSKLYRFDNDSGEWKERGVGQTRLLKNKENQRIRLLMRQEKTLKIRANHLVLPGTKLQEHSGSEKAWVYSTVDFAEEEQKMELFCLRFGSLEKAQEFKKHFEEAMAHNDKVLEAEGDEGEDAAAAAAEDKAAAAKEEEADLADKVGKVSVADKAEGTEAPGINGAKQADAKDAKD</sequence>
<dbReference type="Gene3D" id="2.30.29.30">
    <property type="entry name" value="Pleckstrin-homology domain (PH domain)/Phosphotyrosine-binding domain (PTB)"/>
    <property type="match status" value="1"/>
</dbReference>
<organism evidence="7 8">
    <name type="scientific">Elliptochloris bilobata</name>
    <dbReference type="NCBI Taxonomy" id="381761"/>
    <lineage>
        <taxon>Eukaryota</taxon>
        <taxon>Viridiplantae</taxon>
        <taxon>Chlorophyta</taxon>
        <taxon>core chlorophytes</taxon>
        <taxon>Trebouxiophyceae</taxon>
        <taxon>Trebouxiophyceae incertae sedis</taxon>
        <taxon>Elliptochloris clade</taxon>
        <taxon>Elliptochloris</taxon>
    </lineage>
</organism>
<keyword evidence="2" id="KW-0813">Transport</keyword>
<dbReference type="PANTHER" id="PTHR23138:SF87">
    <property type="entry name" value="E3 SUMO-PROTEIN LIGASE RANBP2"/>
    <property type="match status" value="1"/>
</dbReference>
<comment type="subcellular location">
    <subcellularLocation>
        <location evidence="1">Nucleus</location>
        <location evidence="1">Nuclear pore complex</location>
    </subcellularLocation>
</comment>
<reference evidence="7 8" key="1">
    <citation type="journal article" date="2024" name="Nat. Commun.">
        <title>Phylogenomics reveals the evolutionary origins of lichenization in chlorophyte algae.</title>
        <authorList>
            <person name="Puginier C."/>
            <person name="Libourel C."/>
            <person name="Otte J."/>
            <person name="Skaloud P."/>
            <person name="Haon M."/>
            <person name="Grisel S."/>
            <person name="Petersen M."/>
            <person name="Berrin J.G."/>
            <person name="Delaux P.M."/>
            <person name="Dal Grande F."/>
            <person name="Keller J."/>
        </authorList>
    </citation>
    <scope>NUCLEOTIDE SEQUENCE [LARGE SCALE GENOMIC DNA]</scope>
    <source>
        <strain evidence="7 8">SAG 245.80</strain>
    </source>
</reference>
<keyword evidence="4" id="KW-0653">Protein transport</keyword>
<dbReference type="GO" id="GO:0051028">
    <property type="term" value="P:mRNA transport"/>
    <property type="evidence" value="ECO:0007669"/>
    <property type="project" value="UniProtKB-KW"/>
</dbReference>
<keyword evidence="4" id="KW-0906">Nuclear pore complex</keyword>
<accession>A0AAW1R2A0</accession>
<dbReference type="CDD" id="cd13179">
    <property type="entry name" value="RanBD_RanBP1"/>
    <property type="match status" value="1"/>
</dbReference>
<feature type="domain" description="RanBD1" evidence="6">
    <location>
        <begin position="57"/>
        <end position="192"/>
    </location>
</feature>
<feature type="region of interest" description="Disordered" evidence="5">
    <location>
        <begin position="1"/>
        <end position="56"/>
    </location>
</feature>
<dbReference type="GO" id="GO:0005643">
    <property type="term" value="C:nuclear pore"/>
    <property type="evidence" value="ECO:0007669"/>
    <property type="project" value="UniProtKB-SubCell"/>
</dbReference>
<dbReference type="InterPro" id="IPR011993">
    <property type="entry name" value="PH-like_dom_sf"/>
</dbReference>
<protein>
    <recommendedName>
        <fullName evidence="6">RanBD1 domain-containing protein</fullName>
    </recommendedName>
</protein>
<feature type="compositionally biased region" description="Acidic residues" evidence="5">
    <location>
        <begin position="41"/>
        <end position="55"/>
    </location>
</feature>